<reference evidence="3" key="1">
    <citation type="submission" date="2019-06" db="EMBL/GenBank/DDBJ databases">
        <authorList>
            <person name="Zheng W."/>
        </authorList>
    </citation>
    <scope>NUCLEOTIDE SEQUENCE</scope>
    <source>
        <strain evidence="3">QDHG01</strain>
    </source>
</reference>
<keyword evidence="2" id="KW-0472">Membrane</keyword>
<evidence type="ECO:0000256" key="2">
    <source>
        <dbReference type="SAM" id="Phobius"/>
    </source>
</evidence>
<evidence type="ECO:0000313" key="3">
    <source>
        <dbReference type="EMBL" id="TNV83595.1"/>
    </source>
</evidence>
<dbReference type="Proteomes" id="UP000785679">
    <property type="component" value="Unassembled WGS sequence"/>
</dbReference>
<gene>
    <name evidence="3" type="ORF">FGO68_gene5867</name>
</gene>
<name>A0A8J8P069_HALGN</name>
<keyword evidence="2" id="KW-0812">Transmembrane</keyword>
<feature type="compositionally biased region" description="Basic and acidic residues" evidence="1">
    <location>
        <begin position="64"/>
        <end position="75"/>
    </location>
</feature>
<proteinExistence type="predicted"/>
<keyword evidence="2" id="KW-1133">Transmembrane helix</keyword>
<evidence type="ECO:0000313" key="4">
    <source>
        <dbReference type="Proteomes" id="UP000785679"/>
    </source>
</evidence>
<dbReference type="AlphaFoldDB" id="A0A8J8P069"/>
<evidence type="ECO:0000256" key="1">
    <source>
        <dbReference type="SAM" id="MobiDB-lite"/>
    </source>
</evidence>
<dbReference type="EMBL" id="RRYP01003669">
    <property type="protein sequence ID" value="TNV83595.1"/>
    <property type="molecule type" value="Genomic_DNA"/>
</dbReference>
<comment type="caution">
    <text evidence="3">The sequence shown here is derived from an EMBL/GenBank/DDBJ whole genome shotgun (WGS) entry which is preliminary data.</text>
</comment>
<feature type="transmembrane region" description="Helical" evidence="2">
    <location>
        <begin position="28"/>
        <end position="50"/>
    </location>
</feature>
<accession>A0A8J8P069</accession>
<keyword evidence="4" id="KW-1185">Reference proteome</keyword>
<sequence>MPSWYLFKHRNTIYKSTKLMREFHFKEVAARSILGFFVGIGVSVALYGLGPYTVRDTSSMSAGEQRESGKTEEDRKTLEYSVMQKKKYIKKHDFLPGKIRDDE</sequence>
<feature type="region of interest" description="Disordered" evidence="1">
    <location>
        <begin position="56"/>
        <end position="75"/>
    </location>
</feature>
<organism evidence="3 4">
    <name type="scientific">Halteria grandinella</name>
    <dbReference type="NCBI Taxonomy" id="5974"/>
    <lineage>
        <taxon>Eukaryota</taxon>
        <taxon>Sar</taxon>
        <taxon>Alveolata</taxon>
        <taxon>Ciliophora</taxon>
        <taxon>Intramacronucleata</taxon>
        <taxon>Spirotrichea</taxon>
        <taxon>Stichotrichia</taxon>
        <taxon>Sporadotrichida</taxon>
        <taxon>Halteriidae</taxon>
        <taxon>Halteria</taxon>
    </lineage>
</organism>
<protein>
    <submittedName>
        <fullName evidence="3">Uncharacterized protein</fullName>
    </submittedName>
</protein>